<accession>A0A976NZP2</accession>
<protein>
    <submittedName>
        <fullName evidence="1">Uncharacterized protein</fullName>
    </submittedName>
</protein>
<dbReference type="GeneID" id="94347426"/>
<evidence type="ECO:0000313" key="2">
    <source>
        <dbReference type="Proteomes" id="UP000294530"/>
    </source>
</evidence>
<organism evidence="1 2">
    <name type="scientific">Bremia lactucae</name>
    <name type="common">Lettuce downy mildew</name>
    <dbReference type="NCBI Taxonomy" id="4779"/>
    <lineage>
        <taxon>Eukaryota</taxon>
        <taxon>Sar</taxon>
        <taxon>Stramenopiles</taxon>
        <taxon>Oomycota</taxon>
        <taxon>Peronosporomycetes</taxon>
        <taxon>Peronosporales</taxon>
        <taxon>Peronosporaceae</taxon>
        <taxon>Bremia</taxon>
    </lineage>
</organism>
<dbReference type="OrthoDB" id="121770at2759"/>
<reference evidence="1 2" key="1">
    <citation type="journal article" date="2021" name="Genome Biol.">
        <title>AFLAP: assembly-free linkage analysis pipeline using k-mers from genome sequencing data.</title>
        <authorList>
            <person name="Fletcher K."/>
            <person name="Zhang L."/>
            <person name="Gil J."/>
            <person name="Han R."/>
            <person name="Cavanaugh K."/>
            <person name="Michelmore R."/>
        </authorList>
    </citation>
    <scope>NUCLEOTIDE SEQUENCE [LARGE SCALE GENOMIC DNA]</scope>
    <source>
        <strain evidence="1 2">SF5</strain>
    </source>
</reference>
<proteinExistence type="predicted"/>
<dbReference type="AlphaFoldDB" id="A0A976NZP2"/>
<sequence>MSKRSAEDQLQWIFASLRNSGADFLEFELDNDSQHLFDNMDILLADFSPNDHRRPPLQLTPSVLSAISGLQASTVLVPSKVTPVPPASFRTLRKNGQTAPAYELRHVATTPRKLQPRLLRHQKTIATAAATINYETPATRLASRKKLTRRLFE</sequence>
<dbReference type="KEGG" id="blac:94347426"/>
<evidence type="ECO:0000313" key="1">
    <source>
        <dbReference type="EMBL" id="TDH73780.1"/>
    </source>
</evidence>
<dbReference type="RefSeq" id="XP_067823278.1">
    <property type="nucleotide sequence ID" value="XM_067961755.1"/>
</dbReference>
<keyword evidence="2" id="KW-1185">Reference proteome</keyword>
<dbReference type="EMBL" id="SHOA02000018">
    <property type="protein sequence ID" value="TDH73780.1"/>
    <property type="molecule type" value="Genomic_DNA"/>
</dbReference>
<dbReference type="Proteomes" id="UP000294530">
    <property type="component" value="Unassembled WGS sequence"/>
</dbReference>
<name>A0A976NZP2_BRELC</name>
<comment type="caution">
    <text evidence="1">The sequence shown here is derived from an EMBL/GenBank/DDBJ whole genome shotgun (WGS) entry which is preliminary data.</text>
</comment>
<gene>
    <name evidence="1" type="ORF">CCR75_003661</name>
</gene>